<dbReference type="PANTHER" id="PTHR30002">
    <property type="entry name" value="EPOXYQUEUOSINE REDUCTASE"/>
    <property type="match status" value="1"/>
</dbReference>
<feature type="binding site" evidence="9">
    <location>
        <position position="221"/>
    </location>
    <ligand>
        <name>cob(II)alamin</name>
        <dbReference type="ChEBI" id="CHEBI:16304"/>
    </ligand>
</feature>
<dbReference type="GO" id="GO:0031419">
    <property type="term" value="F:cobalamin binding"/>
    <property type="evidence" value="ECO:0007669"/>
    <property type="project" value="UniProtKB-KW"/>
</dbReference>
<evidence type="ECO:0000313" key="11">
    <source>
        <dbReference type="EMBL" id="ANU06870.1"/>
    </source>
</evidence>
<dbReference type="GO" id="GO:0052693">
    <property type="term" value="F:epoxyqueuosine reductase activity"/>
    <property type="evidence" value="ECO:0007669"/>
    <property type="project" value="UniProtKB-UniRule"/>
</dbReference>
<comment type="catalytic activity">
    <reaction evidence="9">
        <text>epoxyqueuosine(34) in tRNA + AH2 = queuosine(34) in tRNA + A + H2O</text>
        <dbReference type="Rhea" id="RHEA:32159"/>
        <dbReference type="Rhea" id="RHEA-COMP:18571"/>
        <dbReference type="Rhea" id="RHEA-COMP:18582"/>
        <dbReference type="ChEBI" id="CHEBI:13193"/>
        <dbReference type="ChEBI" id="CHEBI:15377"/>
        <dbReference type="ChEBI" id="CHEBI:17499"/>
        <dbReference type="ChEBI" id="CHEBI:194431"/>
        <dbReference type="ChEBI" id="CHEBI:194443"/>
        <dbReference type="EC" id="1.17.99.6"/>
    </reaction>
</comment>
<evidence type="ECO:0000256" key="3">
    <source>
        <dbReference type="ARBA" id="ARBA00022694"/>
    </source>
</evidence>
<dbReference type="InterPro" id="IPR004453">
    <property type="entry name" value="QueG"/>
</dbReference>
<feature type="binding site" evidence="9">
    <location>
        <position position="193"/>
    </location>
    <ligand>
        <name>[4Fe-4S] cluster</name>
        <dbReference type="ChEBI" id="CHEBI:49883"/>
        <label>1</label>
    </ligand>
</feature>
<feature type="binding site" evidence="9">
    <location>
        <position position="196"/>
    </location>
    <ligand>
        <name>[4Fe-4S] cluster</name>
        <dbReference type="ChEBI" id="CHEBI:49883"/>
        <label>1</label>
    </ligand>
</feature>
<dbReference type="Gene3D" id="3.30.70.20">
    <property type="match status" value="1"/>
</dbReference>
<sequence length="352" mass="38397">MARNQPIAALQEALREKARELGFVAVGFTHAADDPERARRLHEWLEAGHHGDMAWMEDRADVRQGPASMWPEAKSVIALGMAYTPDADPLALEGDGAKARISVYAQGRDYHDTVKKALKALARWLVEQAPETQLKVFVDTAPVMEKPLGQAAGIGWQGKHSNLVSREHGSWLFLGAIYTTLAFEPDAAEADHCGSCTACHQACPTDAFPQPYVVDARRCISYLTIELKGPIPHEFREAMGNRIYGCDDCLAVCPWNKFADSAARHKAFVPREELVAPDLAALLALDDAGFRQKFSGSPIKRIGRDRFVRNCLVAAGNSGNGALLAMVETLRDDPDPVVAEAADWAAARLSEA</sequence>
<dbReference type="NCBIfam" id="TIGR00276">
    <property type="entry name" value="tRNA epoxyqueuosine(34) reductase QueG"/>
    <property type="match status" value="1"/>
</dbReference>
<accession>A0A1C7D5Y7</accession>
<evidence type="ECO:0000256" key="4">
    <source>
        <dbReference type="ARBA" id="ARBA00022723"/>
    </source>
</evidence>
<keyword evidence="1 9" id="KW-0004">4Fe-4S</keyword>
<feature type="binding site" evidence="9">
    <location>
        <position position="249"/>
    </location>
    <ligand>
        <name>[4Fe-4S] cluster</name>
        <dbReference type="ChEBI" id="CHEBI:49883"/>
        <label>2</label>
    </ligand>
</feature>
<comment type="cofactor">
    <cofactor evidence="9">
        <name>[4Fe-4S] cluster</name>
        <dbReference type="ChEBI" id="CHEBI:49883"/>
    </cofactor>
    <text evidence="9">Binds 2 [4Fe-4S] clusters per monomer.</text>
</comment>
<dbReference type="RefSeq" id="WP_205631897.1">
    <property type="nucleotide sequence ID" value="NZ_CP016545.1"/>
</dbReference>
<keyword evidence="2 9" id="KW-0963">Cytoplasm</keyword>
<evidence type="ECO:0000259" key="10">
    <source>
        <dbReference type="PROSITE" id="PS51379"/>
    </source>
</evidence>
<dbReference type="STRING" id="645517.A6F65_00547"/>
<dbReference type="Proteomes" id="UP000092698">
    <property type="component" value="Chromosome"/>
</dbReference>
<keyword evidence="7 9" id="KW-0408">Iron</keyword>
<keyword evidence="9" id="KW-0170">Cobalt</keyword>
<evidence type="ECO:0000313" key="12">
    <source>
        <dbReference type="Proteomes" id="UP000092698"/>
    </source>
</evidence>
<protein>
    <recommendedName>
        <fullName evidence="9">Epoxyqueuosine reductase</fullName>
        <ecNumber evidence="9">1.17.99.6</ecNumber>
    </recommendedName>
    <alternativeName>
        <fullName evidence="9">Queuosine biosynthesis protein QueG</fullName>
    </alternativeName>
</protein>
<dbReference type="EMBL" id="CP016545">
    <property type="protein sequence ID" value="ANU06870.1"/>
    <property type="molecule type" value="Genomic_DNA"/>
</dbReference>
<feature type="binding site" evidence="9">
    <location>
        <position position="63"/>
    </location>
    <ligand>
        <name>cob(II)alamin</name>
        <dbReference type="ChEBI" id="CHEBI:16304"/>
    </ligand>
</feature>
<comment type="caution">
    <text evidence="9">Lacks conserved residue(s) required for the propagation of feature annotation.</text>
</comment>
<feature type="binding site" evidence="9">
    <location>
        <position position="219"/>
    </location>
    <ligand>
        <name>[4Fe-4S] cluster</name>
        <dbReference type="ChEBI" id="CHEBI:49883"/>
        <label>2</label>
    </ligand>
</feature>
<dbReference type="FunFam" id="3.30.70.20:FF:000017">
    <property type="entry name" value="Epoxyqueuosine reductase"/>
    <property type="match status" value="1"/>
</dbReference>
<dbReference type="UniPathway" id="UPA00392"/>
<dbReference type="Pfam" id="PF13484">
    <property type="entry name" value="Fer4_16"/>
    <property type="match status" value="1"/>
</dbReference>
<feature type="binding site" evidence="9">
    <location>
        <position position="203"/>
    </location>
    <ligand>
        <name>[4Fe-4S] cluster</name>
        <dbReference type="ChEBI" id="CHEBI:49883"/>
        <label>2</label>
    </ligand>
</feature>
<name>A0A1C7D5Y7_9SPHN</name>
<reference evidence="11 12" key="1">
    <citation type="submission" date="2016-07" db="EMBL/GenBank/DDBJ databases">
        <title>Complete genome sequence of Altererythrobacter namhicola JCM 16345T, containing esterase-encoding genes.</title>
        <authorList>
            <person name="Cheng H."/>
            <person name="Wu Y.-H."/>
            <person name="Jian S.-L."/>
            <person name="Huo Y.-Y."/>
            <person name="Wang C.-S."/>
            <person name="Xu X.-W."/>
        </authorList>
    </citation>
    <scope>NUCLEOTIDE SEQUENCE [LARGE SCALE GENOMIC DNA]</scope>
    <source>
        <strain evidence="11 12">JCM 16345</strain>
    </source>
</reference>
<feature type="binding site" evidence="9">
    <location>
        <position position="139"/>
    </location>
    <ligand>
        <name>cob(II)alamin</name>
        <dbReference type="ChEBI" id="CHEBI:16304"/>
    </ligand>
</feature>
<feature type="active site" description="Proton donor" evidence="9">
    <location>
        <position position="139"/>
    </location>
</feature>
<evidence type="ECO:0000256" key="6">
    <source>
        <dbReference type="ARBA" id="ARBA00023002"/>
    </source>
</evidence>
<keyword evidence="5 9" id="KW-0671">Queuosine biosynthesis</keyword>
<comment type="subunit">
    <text evidence="9">Monomer.</text>
</comment>
<evidence type="ECO:0000256" key="8">
    <source>
        <dbReference type="ARBA" id="ARBA00023014"/>
    </source>
</evidence>
<dbReference type="GO" id="GO:0046872">
    <property type="term" value="F:metal ion binding"/>
    <property type="evidence" value="ECO:0007669"/>
    <property type="project" value="UniProtKB-KW"/>
</dbReference>
<dbReference type="InterPro" id="IPR013542">
    <property type="entry name" value="QueG_DUF1730"/>
</dbReference>
<comment type="pathway">
    <text evidence="9">tRNA modification; tRNA-queuosine biosynthesis.</text>
</comment>
<proteinExistence type="inferred from homology"/>
<feature type="binding site" evidence="9">
    <location>
        <position position="246"/>
    </location>
    <ligand>
        <name>[4Fe-4S] cluster</name>
        <dbReference type="ChEBI" id="CHEBI:49883"/>
        <label>2</label>
    </ligand>
</feature>
<dbReference type="PANTHER" id="PTHR30002:SF4">
    <property type="entry name" value="EPOXYQUEUOSINE REDUCTASE"/>
    <property type="match status" value="1"/>
</dbReference>
<feature type="domain" description="4Fe-4S ferredoxin-type" evidence="10">
    <location>
        <begin position="183"/>
        <end position="213"/>
    </location>
</feature>
<dbReference type="InterPro" id="IPR017896">
    <property type="entry name" value="4Fe4S_Fe-S-bd"/>
</dbReference>
<feature type="binding site" evidence="9">
    <location>
        <position position="228"/>
    </location>
    <ligand>
        <name>tRNA</name>
        <dbReference type="ChEBI" id="CHEBI:17843"/>
    </ligand>
</feature>
<dbReference type="AlphaFoldDB" id="A0A1C7D5Y7"/>
<feature type="binding site" evidence="9">
    <location>
        <position position="253"/>
    </location>
    <ligand>
        <name>[4Fe-4S] cluster</name>
        <dbReference type="ChEBI" id="CHEBI:49883"/>
        <label>1</label>
    </ligand>
</feature>
<keyword evidence="8 9" id="KW-0411">Iron-sulfur</keyword>
<comment type="subcellular location">
    <subcellularLocation>
        <location evidence="9">Cytoplasm</location>
    </subcellularLocation>
</comment>
<evidence type="ECO:0000256" key="7">
    <source>
        <dbReference type="ARBA" id="ARBA00023004"/>
    </source>
</evidence>
<dbReference type="GO" id="GO:0005737">
    <property type="term" value="C:cytoplasm"/>
    <property type="evidence" value="ECO:0007669"/>
    <property type="project" value="UniProtKB-SubCell"/>
</dbReference>
<comment type="function">
    <text evidence="9">Catalyzes the conversion of epoxyqueuosine (oQ) to queuosine (Q), which is a hypermodified base found in the wobble positions of tRNA(Asp), tRNA(Asn), tRNA(His) and tRNA(Tyr).</text>
</comment>
<dbReference type="HAMAP" id="MF_00916">
    <property type="entry name" value="QueG"/>
    <property type="match status" value="1"/>
</dbReference>
<dbReference type="PATRIC" id="fig|645517.4.peg.548"/>
<keyword evidence="12" id="KW-1185">Reference proteome</keyword>
<dbReference type="EC" id="1.17.99.6" evidence="9"/>
<keyword evidence="3 9" id="KW-0819">tRNA processing</keyword>
<dbReference type="GO" id="GO:0051539">
    <property type="term" value="F:4 iron, 4 sulfur cluster binding"/>
    <property type="evidence" value="ECO:0007669"/>
    <property type="project" value="UniProtKB-KW"/>
</dbReference>
<feature type="binding site" evidence="9">
    <location>
        <begin position="246"/>
        <end position="247"/>
    </location>
    <ligand>
        <name>cob(II)alamin</name>
        <dbReference type="ChEBI" id="CHEBI:16304"/>
    </ligand>
</feature>
<evidence type="ECO:0000256" key="5">
    <source>
        <dbReference type="ARBA" id="ARBA00022785"/>
    </source>
</evidence>
<keyword evidence="4 9" id="KW-0479">Metal-binding</keyword>
<feature type="binding site" evidence="9">
    <location>
        <position position="199"/>
    </location>
    <ligand>
        <name>[4Fe-4S] cluster</name>
        <dbReference type="ChEBI" id="CHEBI:49883"/>
        <label>1</label>
    </ligand>
</feature>
<comment type="cofactor">
    <cofactor evidence="9">
        <name>cob(II)alamin</name>
        <dbReference type="ChEBI" id="CHEBI:16304"/>
    </cofactor>
</comment>
<dbReference type="PROSITE" id="PS00198">
    <property type="entry name" value="4FE4S_FER_1"/>
    <property type="match status" value="1"/>
</dbReference>
<keyword evidence="9" id="KW-0846">Cobalamin</keyword>
<evidence type="ECO:0000256" key="1">
    <source>
        <dbReference type="ARBA" id="ARBA00022485"/>
    </source>
</evidence>
<evidence type="ECO:0000256" key="9">
    <source>
        <dbReference type="HAMAP-Rule" id="MF_00916"/>
    </source>
</evidence>
<dbReference type="KEGG" id="anh:A6F65_00547"/>
<dbReference type="SUPFAM" id="SSF46548">
    <property type="entry name" value="alpha-helical ferredoxin"/>
    <property type="match status" value="1"/>
</dbReference>
<feature type="binding site" evidence="9">
    <location>
        <position position="174"/>
    </location>
    <ligand>
        <name>cob(II)alamin</name>
        <dbReference type="ChEBI" id="CHEBI:16304"/>
    </ligand>
</feature>
<keyword evidence="6 9" id="KW-0560">Oxidoreductase</keyword>
<dbReference type="Pfam" id="PF08331">
    <property type="entry name" value="QueG_DUF1730"/>
    <property type="match status" value="1"/>
</dbReference>
<evidence type="ECO:0000256" key="2">
    <source>
        <dbReference type="ARBA" id="ARBA00022490"/>
    </source>
</evidence>
<organism evidence="11 12">
    <name type="scientific">Paraurantiacibacter namhicola</name>
    <dbReference type="NCBI Taxonomy" id="645517"/>
    <lineage>
        <taxon>Bacteria</taxon>
        <taxon>Pseudomonadati</taxon>
        <taxon>Pseudomonadota</taxon>
        <taxon>Alphaproteobacteria</taxon>
        <taxon>Sphingomonadales</taxon>
        <taxon>Erythrobacteraceae</taxon>
        <taxon>Paraurantiacibacter</taxon>
    </lineage>
</organism>
<dbReference type="PROSITE" id="PS51379">
    <property type="entry name" value="4FE4S_FER_2"/>
    <property type="match status" value="1"/>
</dbReference>
<comment type="similarity">
    <text evidence="9">Belongs to the QueG family.</text>
</comment>
<gene>
    <name evidence="9 11" type="primary">queG</name>
    <name evidence="11" type="ORF">A6F65_00547</name>
</gene>
<dbReference type="InterPro" id="IPR017900">
    <property type="entry name" value="4Fe4S_Fe_S_CS"/>
</dbReference>
<dbReference type="GO" id="GO:0008616">
    <property type="term" value="P:tRNA queuosine(34) biosynthetic process"/>
    <property type="evidence" value="ECO:0007669"/>
    <property type="project" value="UniProtKB-UniRule"/>
</dbReference>
<feature type="binding site" evidence="9">
    <location>
        <position position="163"/>
    </location>
    <ligand>
        <name>cob(II)alamin</name>
        <dbReference type="ChEBI" id="CHEBI:16304"/>
    </ligand>
</feature>